<organism evidence="3 4">
    <name type="scientific">Meganyctiphanes norvegica</name>
    <name type="common">Northern krill</name>
    <name type="synonym">Thysanopoda norvegica</name>
    <dbReference type="NCBI Taxonomy" id="48144"/>
    <lineage>
        <taxon>Eukaryota</taxon>
        <taxon>Metazoa</taxon>
        <taxon>Ecdysozoa</taxon>
        <taxon>Arthropoda</taxon>
        <taxon>Crustacea</taxon>
        <taxon>Multicrustacea</taxon>
        <taxon>Malacostraca</taxon>
        <taxon>Eumalacostraca</taxon>
        <taxon>Eucarida</taxon>
        <taxon>Euphausiacea</taxon>
        <taxon>Euphausiidae</taxon>
        <taxon>Meganyctiphanes</taxon>
    </lineage>
</organism>
<gene>
    <name evidence="3" type="ORF">MNOR_LOCUS30440</name>
</gene>
<dbReference type="Pfam" id="PF00294">
    <property type="entry name" value="PfkB"/>
    <property type="match status" value="1"/>
</dbReference>
<proteinExistence type="predicted"/>
<dbReference type="GO" id="GO:0006796">
    <property type="term" value="P:phosphate-containing compound metabolic process"/>
    <property type="evidence" value="ECO:0007669"/>
    <property type="project" value="UniProtKB-ARBA"/>
</dbReference>
<evidence type="ECO:0000313" key="4">
    <source>
        <dbReference type="Proteomes" id="UP001497623"/>
    </source>
</evidence>
<evidence type="ECO:0000259" key="2">
    <source>
        <dbReference type="Pfam" id="PF00294"/>
    </source>
</evidence>
<sequence length="350" mass="38653">MESISIRTNMEKYNSLNASTRKILCVGLCCLDIISEVKEFPHEDTDQRCLDQRWQRGGNAANNSTVLGLLGAKPYYLGTIADSHEKSYLQTLGTYALYLLNEEEIILSGANYYPAGCALKSVELSSPLLIDCSKSVDRMIKGRFEPLLLRTDSIGYYYGRNVANVSEMMKYVNRHNEEQVKLEEITVRVSVEIEKAKPELECLIPLADVVFVAKDYAQYKGYTDMKDTIENIRKNAKKGAVIICPWGEKGASAKEENESLVSSPAFPPEKVVDTLGAGDTFNGATIFALNKGHNLKDAITFGCRVAGAKVGQRGWGTLKDTIKYLNESLPSVQSPTSNDVELSKSTSNDS</sequence>
<evidence type="ECO:0000313" key="3">
    <source>
        <dbReference type="EMBL" id="CAL4149398.1"/>
    </source>
</evidence>
<feature type="domain" description="Carbohydrate kinase PfkB" evidence="2">
    <location>
        <begin position="191"/>
        <end position="317"/>
    </location>
</feature>
<dbReference type="PANTHER" id="PTHR42774:SF3">
    <property type="entry name" value="KETOHEXOKINASE"/>
    <property type="match status" value="1"/>
</dbReference>
<name>A0AAV2RWX7_MEGNR</name>
<dbReference type="PANTHER" id="PTHR42774">
    <property type="entry name" value="PHOSPHOTRANSFERASE SYSTEM TRANSPORT PROTEIN"/>
    <property type="match status" value="1"/>
</dbReference>
<accession>A0AAV2RWX7</accession>
<dbReference type="InterPro" id="IPR052562">
    <property type="entry name" value="Ketohexokinase-related"/>
</dbReference>
<dbReference type="SUPFAM" id="SSF53613">
    <property type="entry name" value="Ribokinase-like"/>
    <property type="match status" value="1"/>
</dbReference>
<comment type="caution">
    <text evidence="3">The sequence shown here is derived from an EMBL/GenBank/DDBJ whole genome shotgun (WGS) entry which is preliminary data.</text>
</comment>
<dbReference type="AlphaFoldDB" id="A0AAV2RWX7"/>
<dbReference type="InterPro" id="IPR029056">
    <property type="entry name" value="Ribokinase-like"/>
</dbReference>
<dbReference type="Proteomes" id="UP001497623">
    <property type="component" value="Unassembled WGS sequence"/>
</dbReference>
<keyword evidence="4" id="KW-1185">Reference proteome</keyword>
<feature type="region of interest" description="Disordered" evidence="1">
    <location>
        <begin position="329"/>
        <end position="350"/>
    </location>
</feature>
<reference evidence="3 4" key="1">
    <citation type="submission" date="2024-05" db="EMBL/GenBank/DDBJ databases">
        <authorList>
            <person name="Wallberg A."/>
        </authorList>
    </citation>
    <scope>NUCLEOTIDE SEQUENCE [LARGE SCALE GENOMIC DNA]</scope>
</reference>
<evidence type="ECO:0000256" key="1">
    <source>
        <dbReference type="SAM" id="MobiDB-lite"/>
    </source>
</evidence>
<dbReference type="Gene3D" id="3.40.1190.20">
    <property type="match status" value="1"/>
</dbReference>
<dbReference type="EMBL" id="CAXKWB010037204">
    <property type="protein sequence ID" value="CAL4149398.1"/>
    <property type="molecule type" value="Genomic_DNA"/>
</dbReference>
<protein>
    <recommendedName>
        <fullName evidence="2">Carbohydrate kinase PfkB domain-containing protein</fullName>
    </recommendedName>
</protein>
<dbReference type="InterPro" id="IPR011611">
    <property type="entry name" value="PfkB_dom"/>
</dbReference>